<evidence type="ECO:0000313" key="9">
    <source>
        <dbReference type="EMBL" id="KAK1369049.1"/>
    </source>
</evidence>
<proteinExistence type="predicted"/>
<dbReference type="PANTHER" id="PTHR46373:SF20">
    <property type="entry name" value="PROTEIN RKD1"/>
    <property type="match status" value="1"/>
</dbReference>
<evidence type="ECO:0000256" key="5">
    <source>
        <dbReference type="ARBA" id="ARBA00023163"/>
    </source>
</evidence>
<dbReference type="PROSITE" id="PS51519">
    <property type="entry name" value="RWP_RK"/>
    <property type="match status" value="1"/>
</dbReference>
<evidence type="ECO:0000256" key="7">
    <source>
        <dbReference type="SAM" id="MobiDB-lite"/>
    </source>
</evidence>
<dbReference type="Pfam" id="PF00722">
    <property type="entry name" value="Glyco_hydro_16"/>
    <property type="match status" value="1"/>
</dbReference>
<evidence type="ECO:0000256" key="2">
    <source>
        <dbReference type="ARBA" id="ARBA00023015"/>
    </source>
</evidence>
<dbReference type="GO" id="GO:0004553">
    <property type="term" value="F:hydrolase activity, hydrolyzing O-glycosyl compounds"/>
    <property type="evidence" value="ECO:0007669"/>
    <property type="project" value="InterPro"/>
</dbReference>
<keyword evidence="4" id="KW-0238">DNA-binding</keyword>
<feature type="domain" description="RWP-RK" evidence="8">
    <location>
        <begin position="133"/>
        <end position="219"/>
    </location>
</feature>
<keyword evidence="2" id="KW-0805">Transcription regulation</keyword>
<dbReference type="PANTHER" id="PTHR46373">
    <property type="entry name" value="PROTEIN RKD4"/>
    <property type="match status" value="1"/>
</dbReference>
<dbReference type="AlphaFoldDB" id="A0AAD8MDT9"/>
<dbReference type="InterPro" id="IPR044607">
    <property type="entry name" value="RKD-like"/>
</dbReference>
<dbReference type="EMBL" id="JAUIZM010000008">
    <property type="protein sequence ID" value="KAK1369049.1"/>
    <property type="molecule type" value="Genomic_DNA"/>
</dbReference>
<evidence type="ECO:0000256" key="6">
    <source>
        <dbReference type="ARBA" id="ARBA00023242"/>
    </source>
</evidence>
<organism evidence="9 10">
    <name type="scientific">Heracleum sosnowskyi</name>
    <dbReference type="NCBI Taxonomy" id="360622"/>
    <lineage>
        <taxon>Eukaryota</taxon>
        <taxon>Viridiplantae</taxon>
        <taxon>Streptophyta</taxon>
        <taxon>Embryophyta</taxon>
        <taxon>Tracheophyta</taxon>
        <taxon>Spermatophyta</taxon>
        <taxon>Magnoliopsida</taxon>
        <taxon>eudicotyledons</taxon>
        <taxon>Gunneridae</taxon>
        <taxon>Pentapetalae</taxon>
        <taxon>asterids</taxon>
        <taxon>campanulids</taxon>
        <taxon>Apiales</taxon>
        <taxon>Apiaceae</taxon>
        <taxon>Apioideae</taxon>
        <taxon>apioid superclade</taxon>
        <taxon>Tordylieae</taxon>
        <taxon>Tordyliinae</taxon>
        <taxon>Heracleum</taxon>
    </lineage>
</organism>
<feature type="compositionally biased region" description="Basic and acidic residues" evidence="7">
    <location>
        <begin position="316"/>
        <end position="328"/>
    </location>
</feature>
<evidence type="ECO:0000256" key="1">
    <source>
        <dbReference type="ARBA" id="ARBA00004049"/>
    </source>
</evidence>
<comment type="caution">
    <text evidence="9">The sequence shown here is derived from an EMBL/GenBank/DDBJ whole genome shotgun (WGS) entry which is preliminary data.</text>
</comment>
<reference evidence="9" key="2">
    <citation type="submission" date="2023-05" db="EMBL/GenBank/DDBJ databases">
        <authorList>
            <person name="Schelkunov M.I."/>
        </authorList>
    </citation>
    <scope>NUCLEOTIDE SEQUENCE</scope>
    <source>
        <strain evidence="9">Hsosn_3</strain>
        <tissue evidence="9">Leaf</tissue>
    </source>
</reference>
<feature type="compositionally biased region" description="Polar residues" evidence="7">
    <location>
        <begin position="281"/>
        <end position="291"/>
    </location>
</feature>
<dbReference type="InterPro" id="IPR013320">
    <property type="entry name" value="ConA-like_dom_sf"/>
</dbReference>
<feature type="compositionally biased region" description="Polar residues" evidence="7">
    <location>
        <begin position="107"/>
        <end position="118"/>
    </location>
</feature>
<accession>A0AAD8MDT9</accession>
<dbReference type="GO" id="GO:0003677">
    <property type="term" value="F:DNA binding"/>
    <property type="evidence" value="ECO:0007669"/>
    <property type="project" value="UniProtKB-KW"/>
</dbReference>
<keyword evidence="6" id="KW-0539">Nucleus</keyword>
<evidence type="ECO:0000256" key="3">
    <source>
        <dbReference type="ARBA" id="ARBA00023054"/>
    </source>
</evidence>
<dbReference type="InterPro" id="IPR003035">
    <property type="entry name" value="RWP-RK_dom"/>
</dbReference>
<dbReference type="SUPFAM" id="SSF49899">
    <property type="entry name" value="Concanavalin A-like lectins/glucanases"/>
    <property type="match status" value="1"/>
</dbReference>
<sequence>MYVVLASGISSRNLPIISFDEGYSQLFGDDNLMLLQDGKSVHISIDERTSSGFVSEDVYIHRFFSASIKLPADYTAGVVVALYKLDAEVVGDFRDFQFEDYQPPLLTDNNTHNSTNGDMINGHGDHKEDKKRKNNSCSRVAKGQNSTRILTKEEISKYFYMPITQDAKELNIGLTLLKKRCRELGIPRSLLASFILPSSHNLRRIEFLSKDLTEPATTEIEKPPEWVEWRENSDSLEPTDVNRDFAESSNAAADSTEFSDAAANTELPDAAVNVDSHNSITESAEQTNATTGPVAPPTDINELSSVDDTPPDLPNDELKVELESHDNDSSANKIDNSIIHWSATG</sequence>
<keyword evidence="5" id="KW-0804">Transcription</keyword>
<gene>
    <name evidence="9" type="ORF">POM88_035141</name>
</gene>
<dbReference type="GO" id="GO:0003700">
    <property type="term" value="F:DNA-binding transcription factor activity"/>
    <property type="evidence" value="ECO:0007669"/>
    <property type="project" value="InterPro"/>
</dbReference>
<evidence type="ECO:0000256" key="4">
    <source>
        <dbReference type="ARBA" id="ARBA00023125"/>
    </source>
</evidence>
<comment type="function">
    <text evidence="1">Putative transcription factor.</text>
</comment>
<dbReference type="InterPro" id="IPR000757">
    <property type="entry name" value="Beta-glucanase-like"/>
</dbReference>
<protein>
    <recommendedName>
        <fullName evidence="8">RWP-RK domain-containing protein</fullName>
    </recommendedName>
</protein>
<evidence type="ECO:0000259" key="8">
    <source>
        <dbReference type="PROSITE" id="PS51519"/>
    </source>
</evidence>
<dbReference type="Gene3D" id="2.60.120.200">
    <property type="match status" value="1"/>
</dbReference>
<dbReference type="Proteomes" id="UP001237642">
    <property type="component" value="Unassembled WGS sequence"/>
</dbReference>
<feature type="region of interest" description="Disordered" evidence="7">
    <location>
        <begin position="281"/>
        <end position="345"/>
    </location>
</feature>
<keyword evidence="10" id="KW-1185">Reference proteome</keyword>
<name>A0AAD8MDT9_9APIA</name>
<evidence type="ECO:0000313" key="10">
    <source>
        <dbReference type="Proteomes" id="UP001237642"/>
    </source>
</evidence>
<feature type="region of interest" description="Disordered" evidence="7">
    <location>
        <begin position="107"/>
        <end position="143"/>
    </location>
</feature>
<dbReference type="Pfam" id="PF02042">
    <property type="entry name" value="RWP-RK"/>
    <property type="match status" value="1"/>
</dbReference>
<keyword evidence="3" id="KW-0175">Coiled coil</keyword>
<reference evidence="9" key="1">
    <citation type="submission" date="2023-02" db="EMBL/GenBank/DDBJ databases">
        <title>Genome of toxic invasive species Heracleum sosnowskyi carries increased number of genes despite the absence of recent whole-genome duplications.</title>
        <authorList>
            <person name="Schelkunov M."/>
            <person name="Shtratnikova V."/>
            <person name="Makarenko M."/>
            <person name="Klepikova A."/>
            <person name="Omelchenko D."/>
            <person name="Novikova G."/>
            <person name="Obukhova E."/>
            <person name="Bogdanov V."/>
            <person name="Penin A."/>
            <person name="Logacheva M."/>
        </authorList>
    </citation>
    <scope>NUCLEOTIDE SEQUENCE</scope>
    <source>
        <strain evidence="9">Hsosn_3</strain>
        <tissue evidence="9">Leaf</tissue>
    </source>
</reference>
<dbReference type="GO" id="GO:0005975">
    <property type="term" value="P:carbohydrate metabolic process"/>
    <property type="evidence" value="ECO:0007669"/>
    <property type="project" value="InterPro"/>
</dbReference>